<feature type="region of interest" description="Disordered" evidence="1">
    <location>
        <begin position="463"/>
        <end position="537"/>
    </location>
</feature>
<keyword evidence="3" id="KW-1185">Reference proteome</keyword>
<evidence type="ECO:0000256" key="1">
    <source>
        <dbReference type="SAM" id="MobiDB-lite"/>
    </source>
</evidence>
<feature type="compositionally biased region" description="Polar residues" evidence="1">
    <location>
        <begin position="301"/>
        <end position="313"/>
    </location>
</feature>
<name>A0A3E2GZU0_SCYLI</name>
<reference evidence="2 3" key="1">
    <citation type="submission" date="2018-05" db="EMBL/GenBank/DDBJ databases">
        <title>Draft genome sequence of Scytalidium lignicola DSM 105466, a ubiquitous saprotrophic fungus.</title>
        <authorList>
            <person name="Buettner E."/>
            <person name="Gebauer A.M."/>
            <person name="Hofrichter M."/>
            <person name="Liers C."/>
            <person name="Kellner H."/>
        </authorList>
    </citation>
    <scope>NUCLEOTIDE SEQUENCE [LARGE SCALE GENOMIC DNA]</scope>
    <source>
        <strain evidence="2 3">DSM 105466</strain>
    </source>
</reference>
<accession>A0A3E2GZU0</accession>
<feature type="non-terminal residue" evidence="2">
    <location>
        <position position="537"/>
    </location>
</feature>
<sequence length="537" mass="61044">MATPFHPPPPPPPPNVRPPGGQPAFFPIQHGARQGPPGPPPPPPPPPGHQGHQGPPPGFPMQMPMRQVTNSTRIMDITPPTRLTEKECRKKLTTYDAYTIRKVPSSDPKEKATWMRVELVKEPLSHDVIASRVKKLDEQKEKEKYRDIAEKKASLYPNQQGQITRLLDELMSNERDQNFEWSLAQLERKEGVLKEKGRKDKRETKSITLYVKRSLIPGANATAIYHFLEKVKADRLAAMTRPPQPPPPPPPQPVPVQVPPQPIRGEQSKPKKHRSKNYHSDASSRSSSSSRSDSDFDSGSEYSSGTYATSISSRSDRHSKKYNKAGRSRSRHREHHKLYYPTSQRINSPEPPSRREVLPLSIGTQPRYVPDAPLVQSPIPVVDPFNVRYQTGIEAERAYHAGRQDAEAERAAYEAGRLEVERAERAERVERAAMAERYARPPPRQIVIEPPRAMVSYVRPPERYSEPRFPEADARYPSGRYVEDLRREDRQRRRADERIDRGPRIVVRPIFDDHPFAPRAPRSPQSNPSSSRSSSGW</sequence>
<feature type="non-terminal residue" evidence="2">
    <location>
        <position position="1"/>
    </location>
</feature>
<dbReference type="OMA" id="WSLVQLD"/>
<feature type="compositionally biased region" description="Basic and acidic residues" evidence="1">
    <location>
        <begin position="463"/>
        <end position="474"/>
    </location>
</feature>
<feature type="compositionally biased region" description="Pro residues" evidence="1">
    <location>
        <begin position="242"/>
        <end position="262"/>
    </location>
</feature>
<evidence type="ECO:0000313" key="3">
    <source>
        <dbReference type="Proteomes" id="UP000258309"/>
    </source>
</evidence>
<feature type="region of interest" description="Disordered" evidence="1">
    <location>
        <begin position="1"/>
        <end position="64"/>
    </location>
</feature>
<feature type="compositionally biased region" description="Basic and acidic residues" evidence="1">
    <location>
        <begin position="481"/>
        <end position="503"/>
    </location>
</feature>
<feature type="compositionally biased region" description="Pro residues" evidence="1">
    <location>
        <begin position="36"/>
        <end position="59"/>
    </location>
</feature>
<evidence type="ECO:0000313" key="2">
    <source>
        <dbReference type="EMBL" id="RFU26492.1"/>
    </source>
</evidence>
<comment type="caution">
    <text evidence="2">The sequence shown here is derived from an EMBL/GenBank/DDBJ whole genome shotgun (WGS) entry which is preliminary data.</text>
</comment>
<feature type="compositionally biased region" description="Low complexity" evidence="1">
    <location>
        <begin position="519"/>
        <end position="537"/>
    </location>
</feature>
<proteinExistence type="predicted"/>
<dbReference type="OrthoDB" id="3440029at2759"/>
<gene>
    <name evidence="2" type="ORF">B7463_g9839</name>
</gene>
<feature type="compositionally biased region" description="Pro residues" evidence="1">
    <location>
        <begin position="1"/>
        <end position="21"/>
    </location>
</feature>
<feature type="compositionally biased region" description="Low complexity" evidence="1">
    <location>
        <begin position="280"/>
        <end position="291"/>
    </location>
</feature>
<feature type="region of interest" description="Disordered" evidence="1">
    <location>
        <begin position="238"/>
        <end position="357"/>
    </location>
</feature>
<dbReference type="Proteomes" id="UP000258309">
    <property type="component" value="Unassembled WGS sequence"/>
</dbReference>
<organism evidence="2 3">
    <name type="scientific">Scytalidium lignicola</name>
    <name type="common">Hyphomycete</name>
    <dbReference type="NCBI Taxonomy" id="5539"/>
    <lineage>
        <taxon>Eukaryota</taxon>
        <taxon>Fungi</taxon>
        <taxon>Dikarya</taxon>
        <taxon>Ascomycota</taxon>
        <taxon>Pezizomycotina</taxon>
        <taxon>Leotiomycetes</taxon>
        <taxon>Leotiomycetes incertae sedis</taxon>
        <taxon>Scytalidium</taxon>
    </lineage>
</organism>
<protein>
    <submittedName>
        <fullName evidence="2">Uncharacterized protein</fullName>
    </submittedName>
</protein>
<dbReference type="AlphaFoldDB" id="A0A3E2GZU0"/>
<dbReference type="EMBL" id="NCSJ02000258">
    <property type="protein sequence ID" value="RFU26492.1"/>
    <property type="molecule type" value="Genomic_DNA"/>
</dbReference>
<feature type="compositionally biased region" description="Basic residues" evidence="1">
    <location>
        <begin position="317"/>
        <end position="338"/>
    </location>
</feature>